<sequence length="475" mass="54360">MGNQISPLKCYAKVNNSRSDVSRASETSSAQGLELETMDPEVWRNLPQHILLNQIVSKLPFNVLLIFCSVSRDWNRFIRSMHSDRENCRSQRSVLIQNSLPLRILDTLSTGGSNGQWMYPQPLLPNLLVLASAGGLLCMSTENFGELQIRNPVTKAQRRLYMPLNQPHGNCLQHLFLAQPEIAKPGRWMTKLIFAGWLRVGLTYRRNTDSYQVILAAVSSHLPGTTVTYDSRTKEWRNGPSIPQGIRFELNSISSQCGRYFYCSIVSGVPSYMMEFDFDMNKWAYFRIRLDMGIPEGLIEHRGMVLLVARAGAGLEAFSVYELQMRLRHSTQMQQGEYRWEVRTPEFMPRTLQRRVFGAMKTRPENMLMKLGDRYVQCFGTGNLMFFVGTAVEKWYSNSSVDFRTVGLCRGAEAVDTIEPIATRSLYLLRSYLRVWIHDVSGDRLLHLTDWEFQGYDDANLVSFTLLNPSLCSQP</sequence>
<gene>
    <name evidence="2" type="ORF">R1flu_007048</name>
</gene>
<accession>A0ABD1YXS5</accession>
<organism evidence="2 3">
    <name type="scientific">Riccia fluitans</name>
    <dbReference type="NCBI Taxonomy" id="41844"/>
    <lineage>
        <taxon>Eukaryota</taxon>
        <taxon>Viridiplantae</taxon>
        <taxon>Streptophyta</taxon>
        <taxon>Embryophyta</taxon>
        <taxon>Marchantiophyta</taxon>
        <taxon>Marchantiopsida</taxon>
        <taxon>Marchantiidae</taxon>
        <taxon>Marchantiales</taxon>
        <taxon>Ricciaceae</taxon>
        <taxon>Riccia</taxon>
    </lineage>
</organism>
<protein>
    <recommendedName>
        <fullName evidence="1">F-box domain-containing protein</fullName>
    </recommendedName>
</protein>
<evidence type="ECO:0000313" key="2">
    <source>
        <dbReference type="EMBL" id="KAL2635569.1"/>
    </source>
</evidence>
<evidence type="ECO:0000259" key="1">
    <source>
        <dbReference type="Pfam" id="PF00646"/>
    </source>
</evidence>
<reference evidence="2 3" key="1">
    <citation type="submission" date="2024-09" db="EMBL/GenBank/DDBJ databases">
        <title>Chromosome-scale assembly of Riccia fluitans.</title>
        <authorList>
            <person name="Paukszto L."/>
            <person name="Sawicki J."/>
            <person name="Karawczyk K."/>
            <person name="Piernik-Szablinska J."/>
            <person name="Szczecinska M."/>
            <person name="Mazdziarz M."/>
        </authorList>
    </citation>
    <scope>NUCLEOTIDE SEQUENCE [LARGE SCALE GENOMIC DNA]</scope>
    <source>
        <strain evidence="2">Rf_01</strain>
        <tissue evidence="2">Aerial parts of the thallus</tissue>
    </source>
</reference>
<dbReference type="InterPro" id="IPR001810">
    <property type="entry name" value="F-box_dom"/>
</dbReference>
<evidence type="ECO:0000313" key="3">
    <source>
        <dbReference type="Proteomes" id="UP001605036"/>
    </source>
</evidence>
<dbReference type="EMBL" id="JBHFFA010000003">
    <property type="protein sequence ID" value="KAL2635569.1"/>
    <property type="molecule type" value="Genomic_DNA"/>
</dbReference>
<comment type="caution">
    <text evidence="2">The sequence shown here is derived from an EMBL/GenBank/DDBJ whole genome shotgun (WGS) entry which is preliminary data.</text>
</comment>
<dbReference type="PANTHER" id="PTHR31672">
    <property type="entry name" value="BNACNNG10540D PROTEIN"/>
    <property type="match status" value="1"/>
</dbReference>
<dbReference type="Pfam" id="PF00646">
    <property type="entry name" value="F-box"/>
    <property type="match status" value="1"/>
</dbReference>
<name>A0ABD1YXS5_9MARC</name>
<keyword evidence="3" id="KW-1185">Reference proteome</keyword>
<dbReference type="Proteomes" id="UP001605036">
    <property type="component" value="Unassembled WGS sequence"/>
</dbReference>
<feature type="domain" description="F-box" evidence="1">
    <location>
        <begin position="43"/>
        <end position="83"/>
    </location>
</feature>
<proteinExistence type="predicted"/>
<dbReference type="PANTHER" id="PTHR31672:SF13">
    <property type="entry name" value="F-BOX PROTEIN CPR30-LIKE"/>
    <property type="match status" value="1"/>
</dbReference>
<dbReference type="AlphaFoldDB" id="A0ABD1YXS5"/>
<dbReference type="InterPro" id="IPR050796">
    <property type="entry name" value="SCF_F-box_component"/>
</dbReference>